<dbReference type="InterPro" id="IPR011009">
    <property type="entry name" value="Kinase-like_dom_sf"/>
</dbReference>
<sequence length="428" mass="48415">MTDFVKGMEYLHSTLIKAHGRLKSTNCVINSRWVLKITDFGIQNIYALTGGHSPIKLEDNLWMAPELLRENTAAVFGTRAGDVYTFAIIMHTIFYKTEPYGPDRYSMEEIVERVAEMKEPPFRPKVFGKEIPPAYVEILEQCWQENPRVRPTFKELSERIQRLTKGKKTNIVEHMFRMMEQYSTRLEAKVNARMEELENEKKKKELLIGRMLPPVVAEALKSGTAVAPETYDEVSIYFSDIVGFTTISAMSTPMQVVNLLNDLYTLFDQTIANYDVYKVETIGDAYMVTSGLPVRNGRRHAGEVAMTALDLLSACGTFTIKHLPNVPLRLRIGLHSGPCVAGVVGLTMPRYCLFGGTVNQAQKMESSGAAFRIHISQQIKEILDEIGGYHIQYRGPIEFDGGFKTSSHWLINCENFHKPLPEPPPLVE</sequence>
<gene>
    <name evidence="11" type="ORF">HDID_LOCUS717</name>
</gene>
<dbReference type="Pfam" id="PF00211">
    <property type="entry name" value="Guanylate_cyc"/>
    <property type="match status" value="1"/>
</dbReference>
<evidence type="ECO:0000256" key="6">
    <source>
        <dbReference type="ARBA" id="ARBA00023136"/>
    </source>
</evidence>
<dbReference type="SMART" id="SM00219">
    <property type="entry name" value="TyrKc"/>
    <property type="match status" value="1"/>
</dbReference>
<dbReference type="InterPro" id="IPR001054">
    <property type="entry name" value="A/G_cyclase"/>
</dbReference>
<keyword evidence="3" id="KW-0812">Transmembrane</keyword>
<dbReference type="GO" id="GO:0004383">
    <property type="term" value="F:guanylate cyclase activity"/>
    <property type="evidence" value="ECO:0007669"/>
    <property type="project" value="UniProtKB-EC"/>
</dbReference>
<dbReference type="PROSITE" id="PS50125">
    <property type="entry name" value="GUANYLATE_CYCLASE_2"/>
    <property type="match status" value="1"/>
</dbReference>
<evidence type="ECO:0000313" key="12">
    <source>
        <dbReference type="Proteomes" id="UP000274504"/>
    </source>
</evidence>
<dbReference type="EC" id="4.6.1.2" evidence="2"/>
<keyword evidence="8" id="KW-0141">cGMP biosynthesis</keyword>
<keyword evidence="4" id="KW-0547">Nucleotide-binding</keyword>
<dbReference type="Gene3D" id="3.30.70.1230">
    <property type="entry name" value="Nucleotide cyclase"/>
    <property type="match status" value="1"/>
</dbReference>
<dbReference type="InterPro" id="IPR029787">
    <property type="entry name" value="Nucleotide_cyclase"/>
</dbReference>
<dbReference type="FunFam" id="3.30.70.1230:FF:000013">
    <property type="entry name" value="Guanylate cyclase"/>
    <property type="match status" value="1"/>
</dbReference>
<evidence type="ECO:0000256" key="5">
    <source>
        <dbReference type="ARBA" id="ARBA00022989"/>
    </source>
</evidence>
<dbReference type="PROSITE" id="PS50011">
    <property type="entry name" value="PROTEIN_KINASE_DOM"/>
    <property type="match status" value="1"/>
</dbReference>
<evidence type="ECO:0000256" key="7">
    <source>
        <dbReference type="ARBA" id="ARBA00023239"/>
    </source>
</evidence>
<dbReference type="InterPro" id="IPR050401">
    <property type="entry name" value="Cyclic_nucleotide_synthase"/>
</dbReference>
<name>A0A0R3S930_HYMDI</name>
<organism evidence="13">
    <name type="scientific">Hymenolepis diminuta</name>
    <name type="common">Rat tapeworm</name>
    <dbReference type="NCBI Taxonomy" id="6216"/>
    <lineage>
        <taxon>Eukaryota</taxon>
        <taxon>Metazoa</taxon>
        <taxon>Spiralia</taxon>
        <taxon>Lophotrochozoa</taxon>
        <taxon>Platyhelminthes</taxon>
        <taxon>Cestoda</taxon>
        <taxon>Eucestoda</taxon>
        <taxon>Cyclophyllidea</taxon>
        <taxon>Hymenolepididae</taxon>
        <taxon>Hymenolepis</taxon>
    </lineage>
</organism>
<evidence type="ECO:0000256" key="2">
    <source>
        <dbReference type="ARBA" id="ARBA00012202"/>
    </source>
</evidence>
<evidence type="ECO:0000313" key="11">
    <source>
        <dbReference type="EMBL" id="VDL17622.1"/>
    </source>
</evidence>
<dbReference type="Gene3D" id="1.10.510.10">
    <property type="entry name" value="Transferase(Phosphotransferase) domain 1"/>
    <property type="match status" value="1"/>
</dbReference>
<evidence type="ECO:0000259" key="10">
    <source>
        <dbReference type="PROSITE" id="PS50125"/>
    </source>
</evidence>
<dbReference type="PANTHER" id="PTHR11920">
    <property type="entry name" value="GUANYLYL CYCLASE"/>
    <property type="match status" value="1"/>
</dbReference>
<dbReference type="EMBL" id="UYSG01000101">
    <property type="protein sequence ID" value="VDL17622.1"/>
    <property type="molecule type" value="Genomic_DNA"/>
</dbReference>
<dbReference type="STRING" id="6216.A0A0R3S930"/>
<evidence type="ECO:0000256" key="1">
    <source>
        <dbReference type="ARBA" id="ARBA00004167"/>
    </source>
</evidence>
<dbReference type="GO" id="GO:0004713">
    <property type="term" value="F:protein tyrosine kinase activity"/>
    <property type="evidence" value="ECO:0007669"/>
    <property type="project" value="InterPro"/>
</dbReference>
<evidence type="ECO:0000256" key="4">
    <source>
        <dbReference type="ARBA" id="ARBA00022741"/>
    </source>
</evidence>
<dbReference type="SMART" id="SM00044">
    <property type="entry name" value="CYCc"/>
    <property type="match status" value="1"/>
</dbReference>
<comment type="subcellular location">
    <subcellularLocation>
        <location evidence="1">Membrane</location>
        <topology evidence="1">Single-pass membrane protein</topology>
    </subcellularLocation>
</comment>
<dbReference type="InterPro" id="IPR020635">
    <property type="entry name" value="Tyr_kinase_cat_dom"/>
</dbReference>
<reference evidence="11 12" key="2">
    <citation type="submission" date="2018-11" db="EMBL/GenBank/DDBJ databases">
        <authorList>
            <consortium name="Pathogen Informatics"/>
        </authorList>
    </citation>
    <scope>NUCLEOTIDE SEQUENCE [LARGE SCALE GENOMIC DNA]</scope>
</reference>
<dbReference type="GO" id="GO:0035556">
    <property type="term" value="P:intracellular signal transduction"/>
    <property type="evidence" value="ECO:0007669"/>
    <property type="project" value="InterPro"/>
</dbReference>
<dbReference type="GO" id="GO:0005524">
    <property type="term" value="F:ATP binding"/>
    <property type="evidence" value="ECO:0007669"/>
    <property type="project" value="InterPro"/>
</dbReference>
<dbReference type="GO" id="GO:0001653">
    <property type="term" value="F:peptide receptor activity"/>
    <property type="evidence" value="ECO:0007669"/>
    <property type="project" value="TreeGrafter"/>
</dbReference>
<dbReference type="GO" id="GO:0004016">
    <property type="term" value="F:adenylate cyclase activity"/>
    <property type="evidence" value="ECO:0007669"/>
    <property type="project" value="TreeGrafter"/>
</dbReference>
<reference evidence="13" key="1">
    <citation type="submission" date="2017-02" db="UniProtKB">
        <authorList>
            <consortium name="WormBaseParasite"/>
        </authorList>
    </citation>
    <scope>IDENTIFICATION</scope>
</reference>
<evidence type="ECO:0000259" key="9">
    <source>
        <dbReference type="PROSITE" id="PS50011"/>
    </source>
</evidence>
<keyword evidence="7" id="KW-0456">Lyase</keyword>
<dbReference type="Pfam" id="PF07714">
    <property type="entry name" value="PK_Tyr_Ser-Thr"/>
    <property type="match status" value="1"/>
</dbReference>
<evidence type="ECO:0000256" key="3">
    <source>
        <dbReference type="ARBA" id="ARBA00022692"/>
    </source>
</evidence>
<dbReference type="SUPFAM" id="SSF55073">
    <property type="entry name" value="Nucleotide cyclase"/>
    <property type="match status" value="1"/>
</dbReference>
<keyword evidence="5" id="KW-1133">Transmembrane helix</keyword>
<dbReference type="CDD" id="cd07302">
    <property type="entry name" value="CHD"/>
    <property type="match status" value="1"/>
</dbReference>
<dbReference type="InterPro" id="IPR000719">
    <property type="entry name" value="Prot_kinase_dom"/>
</dbReference>
<dbReference type="InterPro" id="IPR001245">
    <property type="entry name" value="Ser-Thr/Tyr_kinase_cat_dom"/>
</dbReference>
<feature type="domain" description="Guanylate cyclase" evidence="10">
    <location>
        <begin position="235"/>
        <end position="365"/>
    </location>
</feature>
<evidence type="ECO:0000313" key="13">
    <source>
        <dbReference type="WBParaSite" id="HDID_0000071601-mRNA-1"/>
    </source>
</evidence>
<accession>A0A0R3S930</accession>
<keyword evidence="6" id="KW-0472">Membrane</keyword>
<proteinExistence type="predicted"/>
<evidence type="ECO:0000256" key="8">
    <source>
        <dbReference type="ARBA" id="ARBA00023293"/>
    </source>
</evidence>
<dbReference type="Proteomes" id="UP000274504">
    <property type="component" value="Unassembled WGS sequence"/>
</dbReference>
<dbReference type="WBParaSite" id="HDID_0000071601-mRNA-1">
    <property type="protein sequence ID" value="HDID_0000071601-mRNA-1"/>
    <property type="gene ID" value="HDID_0000071601"/>
</dbReference>
<dbReference type="GO" id="GO:0007168">
    <property type="term" value="P:receptor guanylyl cyclase signaling pathway"/>
    <property type="evidence" value="ECO:0007669"/>
    <property type="project" value="TreeGrafter"/>
</dbReference>
<dbReference type="GO" id="GO:0005886">
    <property type="term" value="C:plasma membrane"/>
    <property type="evidence" value="ECO:0007669"/>
    <property type="project" value="TreeGrafter"/>
</dbReference>
<dbReference type="OrthoDB" id="60033at2759"/>
<dbReference type="PANTHER" id="PTHR11920:SF462">
    <property type="entry name" value="GUANYLATE CYCLASE"/>
    <property type="match status" value="1"/>
</dbReference>
<feature type="domain" description="Protein kinase" evidence="9">
    <location>
        <begin position="1"/>
        <end position="177"/>
    </location>
</feature>
<dbReference type="SUPFAM" id="SSF56112">
    <property type="entry name" value="Protein kinase-like (PK-like)"/>
    <property type="match status" value="1"/>
</dbReference>
<dbReference type="AlphaFoldDB" id="A0A0R3S930"/>
<protein>
    <recommendedName>
        <fullName evidence="2">guanylate cyclase</fullName>
        <ecNumber evidence="2">4.6.1.2</ecNumber>
    </recommendedName>
</protein>